<accession>A0ABW7YRZ4</accession>
<evidence type="ECO:0000259" key="4">
    <source>
        <dbReference type="PROSITE" id="PS50949"/>
    </source>
</evidence>
<organism evidence="5 6">
    <name type="scientific">Nonomuraea typhae</name>
    <dbReference type="NCBI Taxonomy" id="2603600"/>
    <lineage>
        <taxon>Bacteria</taxon>
        <taxon>Bacillati</taxon>
        <taxon>Actinomycetota</taxon>
        <taxon>Actinomycetes</taxon>
        <taxon>Streptosporangiales</taxon>
        <taxon>Streptosporangiaceae</taxon>
        <taxon>Nonomuraea</taxon>
    </lineage>
</organism>
<comment type="caution">
    <text evidence="5">The sequence shown here is derived from an EMBL/GenBank/DDBJ whole genome shotgun (WGS) entry which is preliminary data.</text>
</comment>
<sequence length="227" mass="25176">MVTARQAVYVTLKERIIEGDLHPGQRLIERDLAAELEVSRVPVREALGRLEAERLVVLVPRQGVLVRPFTPADVEDFFDVRESLEVLAARLAARRAGADGLTALRAVLDQADEAARRRDARAIALANAAFHTTVVTSSANALLIDMMRPLEARLRWLFRLTHDDPEQQCAEHHELFAAIAARDDAGAGEGMLRHIRAGRARSVELAATWTTVDPVAVTRTRRRRTTA</sequence>
<dbReference type="SUPFAM" id="SSF46785">
    <property type="entry name" value="Winged helix' DNA-binding domain"/>
    <property type="match status" value="1"/>
</dbReference>
<dbReference type="Gene3D" id="1.10.10.10">
    <property type="entry name" value="Winged helix-like DNA-binding domain superfamily/Winged helix DNA-binding domain"/>
    <property type="match status" value="1"/>
</dbReference>
<keyword evidence="3" id="KW-0804">Transcription</keyword>
<name>A0ABW7YRZ4_9ACTN</name>
<protein>
    <submittedName>
        <fullName evidence="5">GntR family transcriptional regulator</fullName>
    </submittedName>
</protein>
<dbReference type="SUPFAM" id="SSF48008">
    <property type="entry name" value="GntR ligand-binding domain-like"/>
    <property type="match status" value="1"/>
</dbReference>
<dbReference type="CDD" id="cd07377">
    <property type="entry name" value="WHTH_GntR"/>
    <property type="match status" value="1"/>
</dbReference>
<dbReference type="InterPro" id="IPR008920">
    <property type="entry name" value="TF_FadR/GntR_C"/>
</dbReference>
<evidence type="ECO:0000313" key="5">
    <source>
        <dbReference type="EMBL" id="MFI6498687.1"/>
    </source>
</evidence>
<gene>
    <name evidence="5" type="ORF">ACIBG2_14950</name>
</gene>
<dbReference type="PANTHER" id="PTHR43537:SF45">
    <property type="entry name" value="GNTR FAMILY REGULATORY PROTEIN"/>
    <property type="match status" value="1"/>
</dbReference>
<dbReference type="Pfam" id="PF07729">
    <property type="entry name" value="FCD"/>
    <property type="match status" value="1"/>
</dbReference>
<dbReference type="RefSeq" id="WP_397081914.1">
    <property type="nucleotide sequence ID" value="NZ_JBITGY010000003.1"/>
</dbReference>
<evidence type="ECO:0000256" key="1">
    <source>
        <dbReference type="ARBA" id="ARBA00023015"/>
    </source>
</evidence>
<feature type="domain" description="HTH gntR-type" evidence="4">
    <location>
        <begin position="2"/>
        <end position="69"/>
    </location>
</feature>
<proteinExistence type="predicted"/>
<dbReference type="InterPro" id="IPR036390">
    <property type="entry name" value="WH_DNA-bd_sf"/>
</dbReference>
<dbReference type="Gene3D" id="1.20.120.530">
    <property type="entry name" value="GntR ligand-binding domain-like"/>
    <property type="match status" value="1"/>
</dbReference>
<dbReference type="InterPro" id="IPR011711">
    <property type="entry name" value="GntR_C"/>
</dbReference>
<evidence type="ECO:0000313" key="6">
    <source>
        <dbReference type="Proteomes" id="UP001612741"/>
    </source>
</evidence>
<keyword evidence="2" id="KW-0238">DNA-binding</keyword>
<dbReference type="PROSITE" id="PS50949">
    <property type="entry name" value="HTH_GNTR"/>
    <property type="match status" value="1"/>
</dbReference>
<dbReference type="InterPro" id="IPR036388">
    <property type="entry name" value="WH-like_DNA-bd_sf"/>
</dbReference>
<evidence type="ECO:0000256" key="3">
    <source>
        <dbReference type="ARBA" id="ARBA00023163"/>
    </source>
</evidence>
<reference evidence="5 6" key="1">
    <citation type="submission" date="2024-10" db="EMBL/GenBank/DDBJ databases">
        <title>The Natural Products Discovery Center: Release of the First 8490 Sequenced Strains for Exploring Actinobacteria Biosynthetic Diversity.</title>
        <authorList>
            <person name="Kalkreuter E."/>
            <person name="Kautsar S.A."/>
            <person name="Yang D."/>
            <person name="Bader C.D."/>
            <person name="Teijaro C.N."/>
            <person name="Fluegel L."/>
            <person name="Davis C.M."/>
            <person name="Simpson J.R."/>
            <person name="Lauterbach L."/>
            <person name="Steele A.D."/>
            <person name="Gui C."/>
            <person name="Meng S."/>
            <person name="Li G."/>
            <person name="Viehrig K."/>
            <person name="Ye F."/>
            <person name="Su P."/>
            <person name="Kiefer A.F."/>
            <person name="Nichols A."/>
            <person name="Cepeda A.J."/>
            <person name="Yan W."/>
            <person name="Fan B."/>
            <person name="Jiang Y."/>
            <person name="Adhikari A."/>
            <person name="Zheng C.-J."/>
            <person name="Schuster L."/>
            <person name="Cowan T.M."/>
            <person name="Smanski M.J."/>
            <person name="Chevrette M.G."/>
            <person name="De Carvalho L.P.S."/>
            <person name="Shen B."/>
        </authorList>
    </citation>
    <scope>NUCLEOTIDE SEQUENCE [LARGE SCALE GENOMIC DNA]</scope>
    <source>
        <strain evidence="5 6">NPDC050545</strain>
    </source>
</reference>
<dbReference type="SMART" id="SM00895">
    <property type="entry name" value="FCD"/>
    <property type="match status" value="1"/>
</dbReference>
<dbReference type="PANTHER" id="PTHR43537">
    <property type="entry name" value="TRANSCRIPTIONAL REGULATOR, GNTR FAMILY"/>
    <property type="match status" value="1"/>
</dbReference>
<keyword evidence="6" id="KW-1185">Reference proteome</keyword>
<evidence type="ECO:0000256" key="2">
    <source>
        <dbReference type="ARBA" id="ARBA00023125"/>
    </source>
</evidence>
<dbReference type="Proteomes" id="UP001612741">
    <property type="component" value="Unassembled WGS sequence"/>
</dbReference>
<dbReference type="Pfam" id="PF00392">
    <property type="entry name" value="GntR"/>
    <property type="match status" value="1"/>
</dbReference>
<dbReference type="EMBL" id="JBITGY010000003">
    <property type="protein sequence ID" value="MFI6498687.1"/>
    <property type="molecule type" value="Genomic_DNA"/>
</dbReference>
<keyword evidence="1" id="KW-0805">Transcription regulation</keyword>
<dbReference type="SMART" id="SM00345">
    <property type="entry name" value="HTH_GNTR"/>
    <property type="match status" value="1"/>
</dbReference>
<dbReference type="InterPro" id="IPR000524">
    <property type="entry name" value="Tscrpt_reg_HTH_GntR"/>
</dbReference>